<gene>
    <name evidence="1" type="ORF">HMPREF9442_01638</name>
</gene>
<dbReference type="AlphaFoldDB" id="F3QTW9"/>
<comment type="caution">
    <text evidence="1">The sequence shown here is derived from an EMBL/GenBank/DDBJ whole genome shotgun (WGS) entry which is preliminary data.</text>
</comment>
<sequence length="71" mass="8146">MFVGGRSPFLLFCLLLSEDSVPQSVWKEKGDVFPVFCEKLHIFVRTKVGDRLAWPNRKTVFSCVFVPVFHG</sequence>
<organism evidence="1 2">
    <name type="scientific">Paraprevotella xylaniphila YIT 11841</name>
    <dbReference type="NCBI Taxonomy" id="762982"/>
    <lineage>
        <taxon>Bacteria</taxon>
        <taxon>Pseudomonadati</taxon>
        <taxon>Bacteroidota</taxon>
        <taxon>Bacteroidia</taxon>
        <taxon>Bacteroidales</taxon>
        <taxon>Prevotellaceae</taxon>
        <taxon>Paraprevotella</taxon>
    </lineage>
</organism>
<dbReference type="Proteomes" id="UP000005546">
    <property type="component" value="Unassembled WGS sequence"/>
</dbReference>
<protein>
    <submittedName>
        <fullName evidence="1">Uncharacterized protein</fullName>
    </submittedName>
</protein>
<proteinExistence type="predicted"/>
<evidence type="ECO:0000313" key="2">
    <source>
        <dbReference type="Proteomes" id="UP000005546"/>
    </source>
</evidence>
<name>F3QTW9_9BACT</name>
<evidence type="ECO:0000313" key="1">
    <source>
        <dbReference type="EMBL" id="EGG54378.1"/>
    </source>
</evidence>
<reference evidence="1 2" key="1">
    <citation type="submission" date="2011-02" db="EMBL/GenBank/DDBJ databases">
        <authorList>
            <person name="Weinstock G."/>
            <person name="Sodergren E."/>
            <person name="Clifton S."/>
            <person name="Fulton L."/>
            <person name="Fulton B."/>
            <person name="Courtney L."/>
            <person name="Fronick C."/>
            <person name="Harrison M."/>
            <person name="Strong C."/>
            <person name="Farmer C."/>
            <person name="Delahaunty K."/>
            <person name="Markovic C."/>
            <person name="Hall O."/>
            <person name="Minx P."/>
            <person name="Tomlinson C."/>
            <person name="Mitreva M."/>
            <person name="Hou S."/>
            <person name="Chen J."/>
            <person name="Wollam A."/>
            <person name="Pepin K.H."/>
            <person name="Johnson M."/>
            <person name="Bhonagiri V."/>
            <person name="Zhang X."/>
            <person name="Suruliraj S."/>
            <person name="Warren W."/>
            <person name="Chinwalla A."/>
            <person name="Mardis E.R."/>
            <person name="Wilson R.K."/>
        </authorList>
    </citation>
    <scope>NUCLEOTIDE SEQUENCE [LARGE SCALE GENOMIC DNA]</scope>
    <source>
        <strain evidence="1 2">YIT 11841</strain>
    </source>
</reference>
<dbReference type="EMBL" id="AFBR01000040">
    <property type="protein sequence ID" value="EGG54378.1"/>
    <property type="molecule type" value="Genomic_DNA"/>
</dbReference>
<keyword evidence="2" id="KW-1185">Reference proteome</keyword>
<dbReference type="STRING" id="762982.HMPREF9442_01638"/>
<dbReference type="HOGENOM" id="CLU_2736423_0_0_10"/>
<accession>F3QTW9</accession>